<dbReference type="CDD" id="cd00202">
    <property type="entry name" value="ZnF_GATA"/>
    <property type="match status" value="4"/>
</dbReference>
<dbReference type="InterPro" id="IPR013088">
    <property type="entry name" value="Znf_NHR/GATA"/>
</dbReference>
<evidence type="ECO:0000256" key="8">
    <source>
        <dbReference type="ARBA" id="ARBA00023159"/>
    </source>
</evidence>
<feature type="domain" description="GATA-type" evidence="13">
    <location>
        <begin position="471"/>
        <end position="525"/>
    </location>
</feature>
<protein>
    <submittedName>
        <fullName evidence="14">GATA-binding factor 5-A-like protein</fullName>
    </submittedName>
</protein>
<feature type="compositionally biased region" description="Polar residues" evidence="12">
    <location>
        <begin position="276"/>
        <end position="289"/>
    </location>
</feature>
<comment type="subcellular location">
    <subcellularLocation>
        <location evidence="1">Nucleus</location>
    </subcellularLocation>
</comment>
<evidence type="ECO:0000256" key="7">
    <source>
        <dbReference type="ARBA" id="ARBA00023125"/>
    </source>
</evidence>
<keyword evidence="2" id="KW-0479">Metal-binding</keyword>
<gene>
    <name evidence="14" type="ORF">B4U80_01948</name>
</gene>
<keyword evidence="4 11" id="KW-0863">Zinc-finger</keyword>
<feature type="domain" description="GATA-type" evidence="13">
    <location>
        <begin position="217"/>
        <end position="270"/>
    </location>
</feature>
<dbReference type="FunFam" id="3.30.50.10:FF:000032">
    <property type="entry name" value="Transcription factor GATA-3"/>
    <property type="match status" value="1"/>
</dbReference>
<keyword evidence="15" id="KW-1185">Reference proteome</keyword>
<feature type="region of interest" description="Disordered" evidence="12">
    <location>
        <begin position="264"/>
        <end position="289"/>
    </location>
</feature>
<dbReference type="Pfam" id="PF00320">
    <property type="entry name" value="GATA"/>
    <property type="match status" value="4"/>
</dbReference>
<dbReference type="AlphaFoldDB" id="A0A443SP70"/>
<feature type="compositionally biased region" description="Polar residues" evidence="12">
    <location>
        <begin position="40"/>
        <end position="51"/>
    </location>
</feature>
<evidence type="ECO:0000256" key="5">
    <source>
        <dbReference type="ARBA" id="ARBA00022833"/>
    </source>
</evidence>
<dbReference type="PANTHER" id="PTHR10071:SF337">
    <property type="entry name" value="GATA-BINDING FACTOR A"/>
    <property type="match status" value="1"/>
</dbReference>
<dbReference type="InterPro" id="IPR039355">
    <property type="entry name" value="Transcription_factor_GATA"/>
</dbReference>
<evidence type="ECO:0000256" key="1">
    <source>
        <dbReference type="ARBA" id="ARBA00004123"/>
    </source>
</evidence>
<name>A0A443SP70_9ACAR</name>
<organism evidence="14 15">
    <name type="scientific">Leptotrombidium deliense</name>
    <dbReference type="NCBI Taxonomy" id="299467"/>
    <lineage>
        <taxon>Eukaryota</taxon>
        <taxon>Metazoa</taxon>
        <taxon>Ecdysozoa</taxon>
        <taxon>Arthropoda</taxon>
        <taxon>Chelicerata</taxon>
        <taxon>Arachnida</taxon>
        <taxon>Acari</taxon>
        <taxon>Acariformes</taxon>
        <taxon>Trombidiformes</taxon>
        <taxon>Prostigmata</taxon>
        <taxon>Anystina</taxon>
        <taxon>Parasitengona</taxon>
        <taxon>Trombiculoidea</taxon>
        <taxon>Trombiculidae</taxon>
        <taxon>Leptotrombidium</taxon>
    </lineage>
</organism>
<dbReference type="STRING" id="299467.A0A443SP70"/>
<evidence type="ECO:0000256" key="12">
    <source>
        <dbReference type="SAM" id="MobiDB-lite"/>
    </source>
</evidence>
<evidence type="ECO:0000256" key="9">
    <source>
        <dbReference type="ARBA" id="ARBA00023163"/>
    </source>
</evidence>
<evidence type="ECO:0000313" key="14">
    <source>
        <dbReference type="EMBL" id="RWS29328.1"/>
    </source>
</evidence>
<keyword evidence="9" id="KW-0804">Transcription</keyword>
<evidence type="ECO:0000313" key="15">
    <source>
        <dbReference type="Proteomes" id="UP000288716"/>
    </source>
</evidence>
<dbReference type="GO" id="GO:0000978">
    <property type="term" value="F:RNA polymerase II cis-regulatory region sequence-specific DNA binding"/>
    <property type="evidence" value="ECO:0007669"/>
    <property type="project" value="TreeGrafter"/>
</dbReference>
<dbReference type="Gene3D" id="3.30.50.10">
    <property type="entry name" value="Erythroid Transcription Factor GATA-1, subunit A"/>
    <property type="match status" value="4"/>
</dbReference>
<dbReference type="GO" id="GO:0005634">
    <property type="term" value="C:nucleus"/>
    <property type="evidence" value="ECO:0007669"/>
    <property type="project" value="UniProtKB-SubCell"/>
</dbReference>
<evidence type="ECO:0000259" key="13">
    <source>
        <dbReference type="PROSITE" id="PS50114"/>
    </source>
</evidence>
<dbReference type="PANTHER" id="PTHR10071">
    <property type="entry name" value="TRANSCRIPTION FACTOR GATA FAMILY MEMBER"/>
    <property type="match status" value="1"/>
</dbReference>
<proteinExistence type="predicted"/>
<dbReference type="VEuPathDB" id="VectorBase:LDEU002712"/>
<evidence type="ECO:0000256" key="4">
    <source>
        <dbReference type="ARBA" id="ARBA00022771"/>
    </source>
</evidence>
<feature type="domain" description="GATA-type" evidence="13">
    <location>
        <begin position="417"/>
        <end position="471"/>
    </location>
</feature>
<reference evidence="14 15" key="1">
    <citation type="journal article" date="2018" name="Gigascience">
        <title>Genomes of trombidid mites reveal novel predicted allergens and laterally-transferred genes associated with secondary metabolism.</title>
        <authorList>
            <person name="Dong X."/>
            <person name="Chaisiri K."/>
            <person name="Xia D."/>
            <person name="Armstrong S.D."/>
            <person name="Fang Y."/>
            <person name="Donnelly M.J."/>
            <person name="Kadowaki T."/>
            <person name="McGarry J.W."/>
            <person name="Darby A.C."/>
            <person name="Makepeace B.L."/>
        </authorList>
    </citation>
    <scope>NUCLEOTIDE SEQUENCE [LARGE SCALE GENOMIC DNA]</scope>
    <source>
        <strain evidence="14">UoL-UT</strain>
    </source>
</reference>
<dbReference type="GO" id="GO:0045165">
    <property type="term" value="P:cell fate commitment"/>
    <property type="evidence" value="ECO:0007669"/>
    <property type="project" value="TreeGrafter"/>
</dbReference>
<keyword evidence="8" id="KW-0010">Activator</keyword>
<dbReference type="EMBL" id="NCKV01000963">
    <property type="protein sequence ID" value="RWS29328.1"/>
    <property type="molecule type" value="Genomic_DNA"/>
</dbReference>
<feature type="domain" description="GATA-type" evidence="13">
    <location>
        <begin position="163"/>
        <end position="217"/>
    </location>
</feature>
<sequence length="567" mass="61350">MKLDQSKARKNHFGLTFQANTSHAHLSAHGTSNAHHHHGTQSPGPSTQLWATTDNLSNSISYALPGPMSPSLQQIAIADNGNNSGHVELSVTRASNHFSGPFVTTSNAHFLRAAEWQPGTAYTDSSTGTEYISSLASRDADNNVATVVLASGHSLGAVSEFIQGEPRECVNCGAISTPLWRRDGTGHYLCNACGLYSKMNGMNRPPIKPHKKIPNNRRAGLSCSNCHTTTTTLWRRNNQGEPVCNACGLYFKLHGVNRPLAMKKEGIQTRKRKPKNTASQSQESGQTAAKTADMFQNFVPGGHYSSASNQQNAYIQAMYRRQYAEHEQSLKTSSSWPSTTSTCSSPEEAYGSNHCTVAPNCSRSGPTPDSYFRNAAAINGIHPYSYAAAEVAAAAYSSATTAKDGSMLAPPAYSQHFNEGRECVNCGAISTPLWRRDGTGHYLCNACGLYHKMNGTRRPLIKPQRRLAASRRIGLCCSNCGTTTTTLWRRNNEGDPVCNACGLYFKLHNVSAPNAIAMQRLVNNEITISRFAGKPSVGDAKGRHSNTKTETEADNASVTDIRSDSEK</sequence>
<accession>A0A443SP70</accession>
<dbReference type="InterPro" id="IPR000679">
    <property type="entry name" value="Znf_GATA"/>
</dbReference>
<evidence type="ECO:0000256" key="3">
    <source>
        <dbReference type="ARBA" id="ARBA00022737"/>
    </source>
</evidence>
<dbReference type="OrthoDB" id="6489427at2759"/>
<keyword evidence="5" id="KW-0862">Zinc</keyword>
<dbReference type="Proteomes" id="UP000288716">
    <property type="component" value="Unassembled WGS sequence"/>
</dbReference>
<dbReference type="SMART" id="SM00401">
    <property type="entry name" value="ZnF_GATA"/>
    <property type="match status" value="4"/>
</dbReference>
<dbReference type="GO" id="GO:0000981">
    <property type="term" value="F:DNA-binding transcription factor activity, RNA polymerase II-specific"/>
    <property type="evidence" value="ECO:0007669"/>
    <property type="project" value="TreeGrafter"/>
</dbReference>
<evidence type="ECO:0000256" key="2">
    <source>
        <dbReference type="ARBA" id="ARBA00022723"/>
    </source>
</evidence>
<feature type="region of interest" description="Disordered" evidence="12">
    <location>
        <begin position="533"/>
        <end position="567"/>
    </location>
</feature>
<dbReference type="GO" id="GO:0045944">
    <property type="term" value="P:positive regulation of transcription by RNA polymerase II"/>
    <property type="evidence" value="ECO:0007669"/>
    <property type="project" value="TreeGrafter"/>
</dbReference>
<evidence type="ECO:0000256" key="11">
    <source>
        <dbReference type="PROSITE-ProRule" id="PRU00094"/>
    </source>
</evidence>
<evidence type="ECO:0000256" key="6">
    <source>
        <dbReference type="ARBA" id="ARBA00023015"/>
    </source>
</evidence>
<keyword evidence="3" id="KW-0677">Repeat</keyword>
<dbReference type="GO" id="GO:0000122">
    <property type="term" value="P:negative regulation of transcription by RNA polymerase II"/>
    <property type="evidence" value="ECO:0007669"/>
    <property type="project" value="TreeGrafter"/>
</dbReference>
<keyword evidence="7" id="KW-0238">DNA-binding</keyword>
<feature type="compositionally biased region" description="Low complexity" evidence="12">
    <location>
        <begin position="330"/>
        <end position="345"/>
    </location>
</feature>
<comment type="caution">
    <text evidence="14">The sequence shown here is derived from an EMBL/GenBank/DDBJ whole genome shotgun (WGS) entry which is preliminary data.</text>
</comment>
<feature type="region of interest" description="Disordered" evidence="12">
    <location>
        <begin position="329"/>
        <end position="350"/>
    </location>
</feature>
<keyword evidence="10" id="KW-0539">Nucleus</keyword>
<dbReference type="GO" id="GO:0008270">
    <property type="term" value="F:zinc ion binding"/>
    <property type="evidence" value="ECO:0007669"/>
    <property type="project" value="UniProtKB-KW"/>
</dbReference>
<keyword evidence="6" id="KW-0805">Transcription regulation</keyword>
<dbReference type="SUPFAM" id="SSF57716">
    <property type="entry name" value="Glucocorticoid receptor-like (DNA-binding domain)"/>
    <property type="match status" value="4"/>
</dbReference>
<evidence type="ECO:0000256" key="10">
    <source>
        <dbReference type="ARBA" id="ARBA00023242"/>
    </source>
</evidence>
<dbReference type="PROSITE" id="PS50114">
    <property type="entry name" value="GATA_ZN_FINGER_2"/>
    <property type="match status" value="4"/>
</dbReference>
<dbReference type="PROSITE" id="PS00344">
    <property type="entry name" value="GATA_ZN_FINGER_1"/>
    <property type="match status" value="4"/>
</dbReference>
<dbReference type="FunFam" id="3.30.50.10:FF:000001">
    <property type="entry name" value="GATA transcription factor (GATAd)"/>
    <property type="match status" value="2"/>
</dbReference>
<dbReference type="PRINTS" id="PR00619">
    <property type="entry name" value="GATAZNFINGER"/>
</dbReference>
<feature type="region of interest" description="Disordered" evidence="12">
    <location>
        <begin position="26"/>
        <end position="51"/>
    </location>
</feature>